<accession>A0A919MJE4</accession>
<keyword evidence="1" id="KW-0472">Membrane</keyword>
<sequence length="73" mass="7473">MLESLKPIDLVFGCGGILVPAVIIATVAKVRRAARERGISSDATGWPRVNGSVRAWHAELGHLAGPSSGPGAA</sequence>
<comment type="caution">
    <text evidence="2">The sequence shown here is derived from an EMBL/GenBank/DDBJ whole genome shotgun (WGS) entry which is preliminary data.</text>
</comment>
<proteinExistence type="predicted"/>
<evidence type="ECO:0000256" key="1">
    <source>
        <dbReference type="SAM" id="Phobius"/>
    </source>
</evidence>
<feature type="transmembrane region" description="Helical" evidence="1">
    <location>
        <begin position="6"/>
        <end position="28"/>
    </location>
</feature>
<keyword evidence="3" id="KW-1185">Reference proteome</keyword>
<gene>
    <name evidence="2" type="ORF">Afe05nite_19070</name>
</gene>
<dbReference type="EMBL" id="BOMM01000014">
    <property type="protein sequence ID" value="GIE10067.1"/>
    <property type="molecule type" value="Genomic_DNA"/>
</dbReference>
<keyword evidence="1" id="KW-1133">Transmembrane helix</keyword>
<reference evidence="2" key="1">
    <citation type="submission" date="2021-01" db="EMBL/GenBank/DDBJ databases">
        <title>Whole genome shotgun sequence of Actinoplanes ferrugineus NBRC 15555.</title>
        <authorList>
            <person name="Komaki H."/>
            <person name="Tamura T."/>
        </authorList>
    </citation>
    <scope>NUCLEOTIDE SEQUENCE</scope>
    <source>
        <strain evidence="2">NBRC 15555</strain>
    </source>
</reference>
<evidence type="ECO:0000313" key="3">
    <source>
        <dbReference type="Proteomes" id="UP000598174"/>
    </source>
</evidence>
<organism evidence="2 3">
    <name type="scientific">Paractinoplanes ferrugineus</name>
    <dbReference type="NCBI Taxonomy" id="113564"/>
    <lineage>
        <taxon>Bacteria</taxon>
        <taxon>Bacillati</taxon>
        <taxon>Actinomycetota</taxon>
        <taxon>Actinomycetes</taxon>
        <taxon>Micromonosporales</taxon>
        <taxon>Micromonosporaceae</taxon>
        <taxon>Paractinoplanes</taxon>
    </lineage>
</organism>
<dbReference type="Proteomes" id="UP000598174">
    <property type="component" value="Unassembled WGS sequence"/>
</dbReference>
<dbReference type="AlphaFoldDB" id="A0A919MJE4"/>
<evidence type="ECO:0000313" key="2">
    <source>
        <dbReference type="EMBL" id="GIE10067.1"/>
    </source>
</evidence>
<protein>
    <submittedName>
        <fullName evidence="2">Uncharacterized protein</fullName>
    </submittedName>
</protein>
<keyword evidence="1" id="KW-0812">Transmembrane</keyword>
<name>A0A919MJE4_9ACTN</name>